<organism evidence="1 2">
    <name type="scientific">Protopolystoma xenopodis</name>
    <dbReference type="NCBI Taxonomy" id="117903"/>
    <lineage>
        <taxon>Eukaryota</taxon>
        <taxon>Metazoa</taxon>
        <taxon>Spiralia</taxon>
        <taxon>Lophotrochozoa</taxon>
        <taxon>Platyhelminthes</taxon>
        <taxon>Monogenea</taxon>
        <taxon>Polyopisthocotylea</taxon>
        <taxon>Polystomatidea</taxon>
        <taxon>Polystomatidae</taxon>
        <taxon>Protopolystoma</taxon>
    </lineage>
</organism>
<name>A0A3S5BLD2_9PLAT</name>
<gene>
    <name evidence="1" type="ORF">PXEA_LOCUS22280</name>
</gene>
<evidence type="ECO:0000313" key="2">
    <source>
        <dbReference type="Proteomes" id="UP000784294"/>
    </source>
</evidence>
<reference evidence="1" key="1">
    <citation type="submission" date="2018-11" db="EMBL/GenBank/DDBJ databases">
        <authorList>
            <consortium name="Pathogen Informatics"/>
        </authorList>
    </citation>
    <scope>NUCLEOTIDE SEQUENCE</scope>
</reference>
<dbReference type="InterPro" id="IPR011989">
    <property type="entry name" value="ARM-like"/>
</dbReference>
<evidence type="ECO:0000313" key="1">
    <source>
        <dbReference type="EMBL" id="VEL28840.1"/>
    </source>
</evidence>
<dbReference type="Proteomes" id="UP000784294">
    <property type="component" value="Unassembled WGS sequence"/>
</dbReference>
<sequence length="174" mass="18854">MNLVDPSMLTKSVGCLNHLYLTALHQEPPAFSLLRSLLSAMVPIYRLALLRAVKLGVVEAGVIGGQGIEADSQADIALETFRRVATLKDDMIRLLLPTLPSQPGSTAASVGVRLKQILNDGVRISAVKLIEVSATANFVNPVTLIFVSCFISSSFRQILINVSLWSYILKYSTV</sequence>
<dbReference type="Gene3D" id="1.25.10.10">
    <property type="entry name" value="Leucine-rich Repeat Variant"/>
    <property type="match status" value="1"/>
</dbReference>
<dbReference type="OrthoDB" id="331600at2759"/>
<dbReference type="AlphaFoldDB" id="A0A3S5BLD2"/>
<keyword evidence="2" id="KW-1185">Reference proteome</keyword>
<accession>A0A3S5BLD2</accession>
<comment type="caution">
    <text evidence="1">The sequence shown here is derived from an EMBL/GenBank/DDBJ whole genome shotgun (WGS) entry which is preliminary data.</text>
</comment>
<proteinExistence type="predicted"/>
<dbReference type="EMBL" id="CAAALY010098205">
    <property type="protein sequence ID" value="VEL28840.1"/>
    <property type="molecule type" value="Genomic_DNA"/>
</dbReference>
<protein>
    <submittedName>
        <fullName evidence="1">Uncharacterized protein</fullName>
    </submittedName>
</protein>